<dbReference type="SUPFAM" id="SSF52096">
    <property type="entry name" value="ClpP/crotonase"/>
    <property type="match status" value="1"/>
</dbReference>
<dbReference type="STRING" id="880073.Cabys_2403"/>
<reference evidence="4 5" key="1">
    <citation type="submission" date="2011-09" db="EMBL/GenBank/DDBJ databases">
        <title>The permanent draft genome of Caldithrix abyssi DSM 13497.</title>
        <authorList>
            <consortium name="US DOE Joint Genome Institute (JGI-PGF)"/>
            <person name="Lucas S."/>
            <person name="Han J."/>
            <person name="Lapidus A."/>
            <person name="Bruce D."/>
            <person name="Goodwin L."/>
            <person name="Pitluck S."/>
            <person name="Peters L."/>
            <person name="Kyrpides N."/>
            <person name="Mavromatis K."/>
            <person name="Ivanova N."/>
            <person name="Mikhailova N."/>
            <person name="Chertkov O."/>
            <person name="Detter J.C."/>
            <person name="Tapia R."/>
            <person name="Han C."/>
            <person name="Land M."/>
            <person name="Hauser L."/>
            <person name="Markowitz V."/>
            <person name="Cheng J.-F."/>
            <person name="Hugenholtz P."/>
            <person name="Woyke T."/>
            <person name="Wu D."/>
            <person name="Spring S."/>
            <person name="Brambilla E."/>
            <person name="Klenk H.-P."/>
            <person name="Eisen J.A."/>
        </authorList>
    </citation>
    <scope>NUCLEOTIDE SEQUENCE [LARGE SCALE GENOMIC DNA]</scope>
    <source>
        <strain evidence="4 5">DSM 13497</strain>
    </source>
</reference>
<dbReference type="PROSITE" id="PS00166">
    <property type="entry name" value="ENOYL_COA_HYDRATASE"/>
    <property type="match status" value="1"/>
</dbReference>
<keyword evidence="4" id="KW-0413">Isomerase</keyword>
<proteinExistence type="inferred from homology"/>
<evidence type="ECO:0000313" key="5">
    <source>
        <dbReference type="Proteomes" id="UP000004671"/>
    </source>
</evidence>
<dbReference type="KEGG" id="caby:Cabys_2403"/>
<dbReference type="InterPro" id="IPR051683">
    <property type="entry name" value="Enoyl-CoA_Hydratase/Isomerase"/>
</dbReference>
<dbReference type="CDD" id="cd06558">
    <property type="entry name" value="crotonase-like"/>
    <property type="match status" value="1"/>
</dbReference>
<evidence type="ECO:0000313" key="6">
    <source>
        <dbReference type="Proteomes" id="UP000183868"/>
    </source>
</evidence>
<dbReference type="InParanoid" id="H1XWU9"/>
<dbReference type="AlphaFoldDB" id="H1XWU9"/>
<dbReference type="PaxDb" id="880073-Calab_3476"/>
<dbReference type="eggNOG" id="COG1024">
    <property type="taxonomic scope" value="Bacteria"/>
</dbReference>
<dbReference type="InterPro" id="IPR014748">
    <property type="entry name" value="Enoyl-CoA_hydra_C"/>
</dbReference>
<evidence type="ECO:0000313" key="4">
    <source>
        <dbReference type="EMBL" id="EHO43075.1"/>
    </source>
</evidence>
<dbReference type="InterPro" id="IPR018376">
    <property type="entry name" value="Enoyl-CoA_hyd/isom_CS"/>
</dbReference>
<evidence type="ECO:0000256" key="1">
    <source>
        <dbReference type="ARBA" id="ARBA00005254"/>
    </source>
</evidence>
<comment type="similarity">
    <text evidence="1 2">Belongs to the enoyl-CoA hydratase/isomerase family.</text>
</comment>
<name>H1XWU9_CALAY</name>
<dbReference type="PANTHER" id="PTHR42964">
    <property type="entry name" value="ENOYL-COA HYDRATASE"/>
    <property type="match status" value="1"/>
</dbReference>
<dbReference type="Proteomes" id="UP000004671">
    <property type="component" value="Chromosome"/>
</dbReference>
<dbReference type="Gene3D" id="1.10.12.10">
    <property type="entry name" value="Lyase 2-enoyl-coa Hydratase, Chain A, domain 2"/>
    <property type="match status" value="1"/>
</dbReference>
<accession>H1XWU9</accession>
<reference evidence="3 6" key="2">
    <citation type="submission" date="2016-11" db="EMBL/GenBank/DDBJ databases">
        <title>Genomic analysis of Caldithrix abyssi and proposal of a novel bacterial phylum Caldithrichaeota.</title>
        <authorList>
            <person name="Kublanov I."/>
            <person name="Sigalova O."/>
            <person name="Gavrilov S."/>
            <person name="Lebedinsky A."/>
            <person name="Ivanova N."/>
            <person name="Daum C."/>
            <person name="Reddy T."/>
            <person name="Klenk H.P."/>
            <person name="Goker M."/>
            <person name="Reva O."/>
            <person name="Miroshnichenko M."/>
            <person name="Kyprides N."/>
            <person name="Woyke T."/>
            <person name="Gelfand M."/>
        </authorList>
    </citation>
    <scope>NUCLEOTIDE SEQUENCE [LARGE SCALE GENOMIC DNA]</scope>
    <source>
        <strain evidence="3 6">LF13</strain>
    </source>
</reference>
<dbReference type="HOGENOM" id="CLU_009834_7_3_0"/>
<dbReference type="InterPro" id="IPR001753">
    <property type="entry name" value="Enoyl-CoA_hydra/iso"/>
</dbReference>
<evidence type="ECO:0000313" key="3">
    <source>
        <dbReference type="EMBL" id="APF19152.1"/>
    </source>
</evidence>
<dbReference type="OrthoDB" id="9774843at2"/>
<evidence type="ECO:0000256" key="2">
    <source>
        <dbReference type="RuleBase" id="RU003707"/>
    </source>
</evidence>
<gene>
    <name evidence="3" type="ORF">Cabys_2403</name>
    <name evidence="4" type="ORF">Calab_3476</name>
</gene>
<dbReference type="Proteomes" id="UP000183868">
    <property type="component" value="Chromosome"/>
</dbReference>
<sequence>MKSYQTIKVEIQDNFAQVILNRPEKRNALNKVMVEELKTAFSGLENNKKVRVVTLRGAGKAFCSGADLGYLKELRNFDYQKNFEDSLSLGKLFLQIYSFSKPVIAVVNGPALAGGCGLASVCDLIIARPGAKFGYPEVKIGFVAALVSAFLKRQIGERKARELLLTGEIITAEQALQYGLINKVASDENLEKEVHEWMRILVNNGPQAMATTKRLFLDLTYQEIETEIKALSEINAKFRSTEEFFEGISAFLEKRTPNWQS</sequence>
<dbReference type="RefSeq" id="WP_006930549.1">
    <property type="nucleotide sequence ID" value="NZ_CM001402.1"/>
</dbReference>
<dbReference type="EMBL" id="CP018099">
    <property type="protein sequence ID" value="APF19152.1"/>
    <property type="molecule type" value="Genomic_DNA"/>
</dbReference>
<dbReference type="PANTHER" id="PTHR42964:SF1">
    <property type="entry name" value="POLYKETIDE BIOSYNTHESIS ENOYL-COA HYDRATASE PKSH-RELATED"/>
    <property type="match status" value="1"/>
</dbReference>
<keyword evidence="5" id="KW-1185">Reference proteome</keyword>
<dbReference type="InterPro" id="IPR029045">
    <property type="entry name" value="ClpP/crotonase-like_dom_sf"/>
</dbReference>
<dbReference type="Gene3D" id="3.90.226.10">
    <property type="entry name" value="2-enoyl-CoA Hydratase, Chain A, domain 1"/>
    <property type="match status" value="1"/>
</dbReference>
<dbReference type="Pfam" id="PF00378">
    <property type="entry name" value="ECH_1"/>
    <property type="match status" value="1"/>
</dbReference>
<dbReference type="EMBL" id="CM001402">
    <property type="protein sequence ID" value="EHO43075.1"/>
    <property type="molecule type" value="Genomic_DNA"/>
</dbReference>
<organism evidence="4 5">
    <name type="scientific">Caldithrix abyssi DSM 13497</name>
    <dbReference type="NCBI Taxonomy" id="880073"/>
    <lineage>
        <taxon>Bacteria</taxon>
        <taxon>Pseudomonadati</taxon>
        <taxon>Calditrichota</taxon>
        <taxon>Calditrichia</taxon>
        <taxon>Calditrichales</taxon>
        <taxon>Calditrichaceae</taxon>
        <taxon>Caldithrix</taxon>
    </lineage>
</organism>
<protein>
    <submittedName>
        <fullName evidence="4">Enoyl-CoA hydratase/isomerase</fullName>
    </submittedName>
    <submittedName>
        <fullName evidence="3">Methylglutaconyl-CoA hydratase</fullName>
    </submittedName>
</protein>
<dbReference type="GO" id="GO:0016853">
    <property type="term" value="F:isomerase activity"/>
    <property type="evidence" value="ECO:0007669"/>
    <property type="project" value="UniProtKB-KW"/>
</dbReference>